<dbReference type="Gene3D" id="3.40.430.10">
    <property type="entry name" value="Dihydrofolate Reductase, subunit A"/>
    <property type="match status" value="1"/>
</dbReference>
<dbReference type="OrthoDB" id="7949219at2"/>
<dbReference type="GO" id="GO:0008703">
    <property type="term" value="F:5-amino-6-(5-phosphoribosylamino)uracil reductase activity"/>
    <property type="evidence" value="ECO:0007669"/>
    <property type="project" value="InterPro"/>
</dbReference>
<gene>
    <name evidence="2" type="ORF">FH715_23835</name>
</gene>
<dbReference type="EMBL" id="VDGT01000022">
    <property type="protein sequence ID" value="TNM26508.1"/>
    <property type="molecule type" value="Genomic_DNA"/>
</dbReference>
<evidence type="ECO:0000313" key="2">
    <source>
        <dbReference type="EMBL" id="TNM26508.1"/>
    </source>
</evidence>
<dbReference type="PANTHER" id="PTHR38011:SF11">
    <property type="entry name" value="2,5-DIAMINO-6-RIBOSYLAMINO-4(3H)-PYRIMIDINONE 5'-PHOSPHATE REDUCTASE"/>
    <property type="match status" value="1"/>
</dbReference>
<organism evidence="2 3">
    <name type="scientific">Streptomyces sedi</name>
    <dbReference type="NCBI Taxonomy" id="555059"/>
    <lineage>
        <taxon>Bacteria</taxon>
        <taxon>Bacillati</taxon>
        <taxon>Actinomycetota</taxon>
        <taxon>Actinomycetes</taxon>
        <taxon>Kitasatosporales</taxon>
        <taxon>Streptomycetaceae</taxon>
        <taxon>Streptomyces</taxon>
    </lineage>
</organism>
<dbReference type="InterPro" id="IPR002734">
    <property type="entry name" value="RibDG_C"/>
</dbReference>
<proteinExistence type="predicted"/>
<reference evidence="2 3" key="1">
    <citation type="submission" date="2019-06" db="EMBL/GenBank/DDBJ databases">
        <title>Draft genome of Streptomyces sedi sp. JCM16909.</title>
        <authorList>
            <person name="Klykleung N."/>
            <person name="Tanasupawat S."/>
            <person name="Kudo T."/>
            <person name="Yuki M."/>
            <person name="Ohkuma M."/>
        </authorList>
    </citation>
    <scope>NUCLEOTIDE SEQUENCE [LARGE SCALE GENOMIC DNA]</scope>
    <source>
        <strain evidence="2 3">JCM 16909</strain>
    </source>
</reference>
<evidence type="ECO:0000313" key="3">
    <source>
        <dbReference type="Proteomes" id="UP000311713"/>
    </source>
</evidence>
<dbReference type="InterPro" id="IPR050765">
    <property type="entry name" value="Riboflavin_Biosynth_HTPR"/>
</dbReference>
<dbReference type="Pfam" id="PF01872">
    <property type="entry name" value="RibD_C"/>
    <property type="match status" value="1"/>
</dbReference>
<feature type="domain" description="Bacterial bifunctional deaminase-reductase C-terminal" evidence="1">
    <location>
        <begin position="5"/>
        <end position="170"/>
    </location>
</feature>
<keyword evidence="3" id="KW-1185">Reference proteome</keyword>
<dbReference type="RefSeq" id="WP_139648737.1">
    <property type="nucleotide sequence ID" value="NZ_BAAAZS010000088.1"/>
</dbReference>
<comment type="caution">
    <text evidence="2">The sequence shown here is derived from an EMBL/GenBank/DDBJ whole genome shotgun (WGS) entry which is preliminary data.</text>
</comment>
<protein>
    <submittedName>
        <fullName evidence="2">Deaminase</fullName>
    </submittedName>
</protein>
<sequence>MAGRLIYSAITSLDGYLADESGAYEWSAPDQEGMALVNEWERSLGTYLLGRRMYLESVYWETAGEGTELTPLEREFADIWLSAEKVVYSRTLASVETARTRIEREFDVEAVRAMKAEATADLAVSGPTLAAPALAAGLVDEVRLLLHPVTVGGGLAAFPRGLRLRLGLLEERRLKSGTIGLRYSVDGVTSDEGERPESGGAPA</sequence>
<name>A0A5C4USK8_9ACTN</name>
<dbReference type="GO" id="GO:0009231">
    <property type="term" value="P:riboflavin biosynthetic process"/>
    <property type="evidence" value="ECO:0007669"/>
    <property type="project" value="InterPro"/>
</dbReference>
<dbReference type="Proteomes" id="UP000311713">
    <property type="component" value="Unassembled WGS sequence"/>
</dbReference>
<dbReference type="InterPro" id="IPR024072">
    <property type="entry name" value="DHFR-like_dom_sf"/>
</dbReference>
<dbReference type="PANTHER" id="PTHR38011">
    <property type="entry name" value="DIHYDROFOLATE REDUCTASE FAMILY PROTEIN (AFU_ORTHOLOGUE AFUA_8G06820)"/>
    <property type="match status" value="1"/>
</dbReference>
<evidence type="ECO:0000259" key="1">
    <source>
        <dbReference type="Pfam" id="PF01872"/>
    </source>
</evidence>
<dbReference type="SUPFAM" id="SSF53597">
    <property type="entry name" value="Dihydrofolate reductase-like"/>
    <property type="match status" value="1"/>
</dbReference>
<dbReference type="AlphaFoldDB" id="A0A5C4USK8"/>
<accession>A0A5C4USK8</accession>